<comment type="caution">
    <text evidence="1">The sequence shown here is derived from an EMBL/GenBank/DDBJ whole genome shotgun (WGS) entry which is preliminary data.</text>
</comment>
<accession>A0A7Y2P064</accession>
<keyword evidence="2" id="KW-1185">Reference proteome</keyword>
<sequence length="265" mass="29162">MSHVMQARQQPDAPPLPAGAGGLPGHAFLFSEPEPLLAMIAAQLGPLLEEQGFEPAMPSPHPQDDACRQYRHAFPNGAHELRLSVAAQGDHLVWKLDVASWFDKIGRVAAYFEYGSTAPDHAAGDEAFVLEQQAWLMDPPPGVELGRGKTYVVRTAGDAGRTVADMALQMKRRLLPILALFKTARGLNVVLNPRPVSSSFYFTGYPGCTRNVLAAYYARDPQLEALCTELLERTSVKALWSERALAEVDKLRRCIAYVRSNPLER</sequence>
<proteinExistence type="predicted"/>
<protein>
    <submittedName>
        <fullName evidence="1">Uncharacterized protein</fullName>
    </submittedName>
</protein>
<evidence type="ECO:0000313" key="1">
    <source>
        <dbReference type="EMBL" id="NNG22499.1"/>
    </source>
</evidence>
<dbReference type="RefSeq" id="WP_171082135.1">
    <property type="nucleotide sequence ID" value="NZ_JABAIV010000002.1"/>
</dbReference>
<evidence type="ECO:0000313" key="2">
    <source>
        <dbReference type="Proteomes" id="UP000533905"/>
    </source>
</evidence>
<dbReference type="AlphaFoldDB" id="A0A7Y2P064"/>
<name>A0A7Y2P064_9BURK</name>
<dbReference type="EMBL" id="JABAIV010000002">
    <property type="protein sequence ID" value="NNG22499.1"/>
    <property type="molecule type" value="Genomic_DNA"/>
</dbReference>
<dbReference type="Proteomes" id="UP000533905">
    <property type="component" value="Unassembled WGS sequence"/>
</dbReference>
<reference evidence="1 2" key="1">
    <citation type="submission" date="2020-04" db="EMBL/GenBank/DDBJ databases">
        <title>Massilia sp. nov., a cold adapted bacteria isolated from Arctic soil.</title>
        <authorList>
            <person name="Son J."/>
            <person name="Ka J.-O."/>
        </authorList>
    </citation>
    <scope>NUCLEOTIDE SEQUENCE [LARGE SCALE GENOMIC DNA]</scope>
    <source>
        <strain evidence="1 2">ML15P13</strain>
    </source>
</reference>
<organism evidence="1 2">
    <name type="scientific">Telluria aromaticivorans</name>
    <dbReference type="NCBI Taxonomy" id="2725995"/>
    <lineage>
        <taxon>Bacteria</taxon>
        <taxon>Pseudomonadati</taxon>
        <taxon>Pseudomonadota</taxon>
        <taxon>Betaproteobacteria</taxon>
        <taxon>Burkholderiales</taxon>
        <taxon>Oxalobacteraceae</taxon>
        <taxon>Telluria group</taxon>
        <taxon>Telluria</taxon>
    </lineage>
</organism>
<gene>
    <name evidence="1" type="ORF">HGB41_05720</name>
</gene>